<feature type="compositionally biased region" description="Polar residues" evidence="1">
    <location>
        <begin position="1168"/>
        <end position="1178"/>
    </location>
</feature>
<feature type="region of interest" description="Disordered" evidence="1">
    <location>
        <begin position="324"/>
        <end position="371"/>
    </location>
</feature>
<proteinExistence type="predicted"/>
<reference evidence="3" key="2">
    <citation type="submission" date="2022-01" db="EMBL/GenBank/DDBJ databases">
        <authorList>
            <person name="Yamashiro T."/>
            <person name="Shiraishi A."/>
            <person name="Satake H."/>
            <person name="Nakayama K."/>
        </authorList>
    </citation>
    <scope>NUCLEOTIDE SEQUENCE</scope>
</reference>
<feature type="compositionally biased region" description="Basic and acidic residues" evidence="1">
    <location>
        <begin position="1229"/>
        <end position="1244"/>
    </location>
</feature>
<feature type="compositionally biased region" description="Basic and acidic residues" evidence="1">
    <location>
        <begin position="324"/>
        <end position="348"/>
    </location>
</feature>
<comment type="caution">
    <text evidence="3">The sequence shown here is derived from an EMBL/GenBank/DDBJ whole genome shotgun (WGS) entry which is preliminary data.</text>
</comment>
<evidence type="ECO:0000259" key="2">
    <source>
        <dbReference type="Pfam" id="PF07727"/>
    </source>
</evidence>
<gene>
    <name evidence="3" type="ORF">Tco_0839003</name>
</gene>
<name>A0ABQ5AQG5_9ASTR</name>
<protein>
    <submittedName>
        <fullName evidence="3">Ribonuclease H-like domain-containing protein</fullName>
    </submittedName>
</protein>
<feature type="compositionally biased region" description="Polar residues" evidence="1">
    <location>
        <begin position="1247"/>
        <end position="1267"/>
    </location>
</feature>
<dbReference type="Proteomes" id="UP001151760">
    <property type="component" value="Unassembled WGS sequence"/>
</dbReference>
<evidence type="ECO:0000256" key="1">
    <source>
        <dbReference type="SAM" id="MobiDB-lite"/>
    </source>
</evidence>
<evidence type="ECO:0000313" key="3">
    <source>
        <dbReference type="EMBL" id="GJT04541.1"/>
    </source>
</evidence>
<feature type="compositionally biased region" description="Polar residues" evidence="1">
    <location>
        <begin position="415"/>
        <end position="428"/>
    </location>
</feature>
<organism evidence="3 4">
    <name type="scientific">Tanacetum coccineum</name>
    <dbReference type="NCBI Taxonomy" id="301880"/>
    <lineage>
        <taxon>Eukaryota</taxon>
        <taxon>Viridiplantae</taxon>
        <taxon>Streptophyta</taxon>
        <taxon>Embryophyta</taxon>
        <taxon>Tracheophyta</taxon>
        <taxon>Spermatophyta</taxon>
        <taxon>Magnoliopsida</taxon>
        <taxon>eudicotyledons</taxon>
        <taxon>Gunneridae</taxon>
        <taxon>Pentapetalae</taxon>
        <taxon>asterids</taxon>
        <taxon>campanulids</taxon>
        <taxon>Asterales</taxon>
        <taxon>Asteraceae</taxon>
        <taxon>Asteroideae</taxon>
        <taxon>Anthemideae</taxon>
        <taxon>Anthemidinae</taxon>
        <taxon>Tanacetum</taxon>
    </lineage>
</organism>
<evidence type="ECO:0000313" key="4">
    <source>
        <dbReference type="Proteomes" id="UP001151760"/>
    </source>
</evidence>
<reference evidence="3" key="1">
    <citation type="journal article" date="2022" name="Int. J. Mol. Sci.">
        <title>Draft Genome of Tanacetum Coccineum: Genomic Comparison of Closely Related Tanacetum-Family Plants.</title>
        <authorList>
            <person name="Yamashiro T."/>
            <person name="Shiraishi A."/>
            <person name="Nakayama K."/>
            <person name="Satake H."/>
        </authorList>
    </citation>
    <scope>NUCLEOTIDE SEQUENCE</scope>
</reference>
<accession>A0ABQ5AQG5</accession>
<feature type="region of interest" description="Disordered" evidence="1">
    <location>
        <begin position="1220"/>
        <end position="1267"/>
    </location>
</feature>
<sequence length="1267" mass="141669">MRMEQYLTHTDYGLWEVIQNGNGPISTTTDANGVITEVPPKTAQGLLARQRERKDKSTLLLALPDEHQLKFHGIDDAKELWAAIKNRFEGLDKAYDRFQRLISQLEVHGAPVSNEDANHKFLKALPSAWSNIALIMRNNENLDTLDLDDLYNNLKVYEVEIKGSSGSSSNSQNIAFLSSKNASSSDEALNTTNDASITTSYNFQGQSSSSSYADEVMFKKVNGYHAVPPPLTGNYIPLKADLSFAGLDDSVYKCNVSKTIVNESKVETNITKTSTNSVENPKTVRPSAPIIEEWESNSDDECEIRQSKPSYTKISFVKSDEYVKTPREPIKQKENVEQNKYRQAENSRKSQNRMAKKSVIKNNVGQGAGQRETRPVWNNAQRIYHQNKFVPLVVLTRSGRITVSTAKKSSPRAAVSTSPTRPVNTATPKKNVNVLNSRRNSFHKSHSPIRRSFYRSTTPKTRNSNEKVNIVWVKKVNTAGQKAVSAIEGNGNTAVKASTETRPTLRLSRELDGGGCMHLEEVQAVGSKTGKGVGPEWVFDIDSLTMSMNYKPFTAGNQTNGNIGSKDAEKELTEEPANELLLSVSSFVNTATPQDAYSLPDDPNMPPLENIVYSKEDENACIFGGAYDDQDMGAEADINNLESTMTVSPIPITRVHKDHPVNQIIRDLYTTPQTRRMTKQSGEQALIEPKKVIQALTDPSWIEAMQEELLNKKDERGLVVKNKARLAAQGYTQEEGIDYNEVFAPVARIEEIRLFLAYASYMGFVVYQMDVKSAFLYGTIEQEVYVCQPSGFEDPQFPNKVYKVEKALYGLHQALKACEFEEMMHKKFQMSSMEELTFFLGLQVKQKDEGIFISQDKYVADILKKFDFATVKTSSTLLEPSKSLLKDEEANDVDFHLYRSMIGSLMYLTTSRPDIMFVVCNCARFQVLLKTSHLYAVKRIFRYLKGQPKSGLWYPRDFSFELEAFTNSDYASSSLDRKSTTGGCQFLGKRLISCCIGLLNLVEDQRENEENADFHQILDFLTSTLINFALAVSPTIYASYVEQFWNTACLKSINSEKQIHANVDGKAVVVSESSVRRDLRLNDEDGTACLTNAEFFENLALMGYEPVTDKLTFYKVVVGEGSEQPLESQPTPSTASPEVHTQVATVDVSQPPKDPKTYRRTKRGRNTEIAQSGGSPSKVSDDTVHKEWGHSVVRDATTSSSLEAQQIRYEGILNLSNDPPLLGVNTPRSGKDSGMDIKEMDKIKAKTNVNPWSTHKNTKPSKSQISP</sequence>
<dbReference type="Pfam" id="PF07727">
    <property type="entry name" value="RVT_2"/>
    <property type="match status" value="2"/>
</dbReference>
<dbReference type="PANTHER" id="PTHR11439:SF495">
    <property type="entry name" value="REVERSE TRANSCRIPTASE, RNA-DEPENDENT DNA POLYMERASE-RELATED"/>
    <property type="match status" value="1"/>
</dbReference>
<feature type="domain" description="Reverse transcriptase Ty1/copia-type" evidence="2">
    <location>
        <begin position="819"/>
        <end position="876"/>
    </location>
</feature>
<dbReference type="PANTHER" id="PTHR11439">
    <property type="entry name" value="GAG-POL-RELATED RETROTRANSPOSON"/>
    <property type="match status" value="1"/>
</dbReference>
<feature type="region of interest" description="Disordered" evidence="1">
    <location>
        <begin position="405"/>
        <end position="428"/>
    </location>
</feature>
<dbReference type="InterPro" id="IPR013103">
    <property type="entry name" value="RVT_2"/>
</dbReference>
<keyword evidence="4" id="KW-1185">Reference proteome</keyword>
<feature type="region of interest" description="Disordered" evidence="1">
    <location>
        <begin position="1123"/>
        <end position="1183"/>
    </location>
</feature>
<feature type="domain" description="Reverse transcriptase Ty1/copia-type" evidence="2">
    <location>
        <begin position="711"/>
        <end position="815"/>
    </location>
</feature>
<feature type="compositionally biased region" description="Polar residues" evidence="1">
    <location>
        <begin position="1125"/>
        <end position="1136"/>
    </location>
</feature>
<feature type="compositionally biased region" description="Basic residues" evidence="1">
    <location>
        <begin position="350"/>
        <end position="359"/>
    </location>
</feature>
<dbReference type="EMBL" id="BQNB010012517">
    <property type="protein sequence ID" value="GJT04541.1"/>
    <property type="molecule type" value="Genomic_DNA"/>
</dbReference>